<evidence type="ECO:0000256" key="2">
    <source>
        <dbReference type="ARBA" id="ARBA00009137"/>
    </source>
</evidence>
<keyword evidence="11" id="KW-1185">Reference proteome</keyword>
<dbReference type="AlphaFoldDB" id="A0A177NFP2"/>
<dbReference type="RefSeq" id="WP_083960555.1">
    <property type="nucleotide sequence ID" value="NZ_LUUI01000092.1"/>
</dbReference>
<keyword evidence="8 9" id="KW-0472">Membrane</keyword>
<evidence type="ECO:0000256" key="5">
    <source>
        <dbReference type="ARBA" id="ARBA00022692"/>
    </source>
</evidence>
<comment type="subcellular location">
    <subcellularLocation>
        <location evidence="1">Cell membrane</location>
        <topology evidence="1">Multi-pass membrane protein</topology>
    </subcellularLocation>
</comment>
<dbReference type="Pfam" id="PF02386">
    <property type="entry name" value="TrkH"/>
    <property type="match status" value="2"/>
</dbReference>
<evidence type="ECO:0000256" key="6">
    <source>
        <dbReference type="ARBA" id="ARBA00022989"/>
    </source>
</evidence>
<gene>
    <name evidence="10" type="ORF">A1359_06795</name>
</gene>
<feature type="transmembrane region" description="Helical" evidence="9">
    <location>
        <begin position="217"/>
        <end position="240"/>
    </location>
</feature>
<dbReference type="STRING" id="980561.A1359_06795"/>
<feature type="transmembrane region" description="Helical" evidence="9">
    <location>
        <begin position="54"/>
        <end position="74"/>
    </location>
</feature>
<evidence type="ECO:0000256" key="9">
    <source>
        <dbReference type="SAM" id="Phobius"/>
    </source>
</evidence>
<evidence type="ECO:0000256" key="1">
    <source>
        <dbReference type="ARBA" id="ARBA00004651"/>
    </source>
</evidence>
<evidence type="ECO:0000256" key="7">
    <source>
        <dbReference type="ARBA" id="ARBA00023065"/>
    </source>
</evidence>
<dbReference type="OrthoDB" id="9810952at2"/>
<feature type="transmembrane region" description="Helical" evidence="9">
    <location>
        <begin position="402"/>
        <end position="422"/>
    </location>
</feature>
<name>A0A177NFP2_9GAMM</name>
<keyword evidence="6 9" id="KW-1133">Transmembrane helix</keyword>
<keyword evidence="4" id="KW-1003">Cell membrane</keyword>
<dbReference type="EMBL" id="LUUI01000092">
    <property type="protein sequence ID" value="OAI16896.1"/>
    <property type="molecule type" value="Genomic_DNA"/>
</dbReference>
<dbReference type="PANTHER" id="PTHR32024">
    <property type="entry name" value="TRK SYSTEM POTASSIUM UPTAKE PROTEIN TRKG-RELATED"/>
    <property type="match status" value="1"/>
</dbReference>
<dbReference type="Proteomes" id="UP000078476">
    <property type="component" value="Unassembled WGS sequence"/>
</dbReference>
<keyword evidence="7" id="KW-0406">Ion transport</keyword>
<dbReference type="PANTHER" id="PTHR32024:SF2">
    <property type="entry name" value="TRK SYSTEM POTASSIUM UPTAKE PROTEIN TRKG-RELATED"/>
    <property type="match status" value="1"/>
</dbReference>
<comment type="similarity">
    <text evidence="2">Belongs to the TrkH potassium transport family.</text>
</comment>
<feature type="transmembrane region" description="Helical" evidence="9">
    <location>
        <begin position="22"/>
        <end position="42"/>
    </location>
</feature>
<feature type="transmembrane region" description="Helical" evidence="9">
    <location>
        <begin position="311"/>
        <end position="333"/>
    </location>
</feature>
<feature type="transmembrane region" description="Helical" evidence="9">
    <location>
        <begin position="458"/>
        <end position="479"/>
    </location>
</feature>
<evidence type="ECO:0000256" key="4">
    <source>
        <dbReference type="ARBA" id="ARBA00022475"/>
    </source>
</evidence>
<comment type="caution">
    <text evidence="10">The sequence shown here is derived from an EMBL/GenBank/DDBJ whole genome shotgun (WGS) entry which is preliminary data.</text>
</comment>
<accession>A0A177NFP2</accession>
<reference evidence="10 11" key="1">
    <citation type="submission" date="2016-03" db="EMBL/GenBank/DDBJ databases">
        <authorList>
            <person name="Ploux O."/>
        </authorList>
    </citation>
    <scope>NUCLEOTIDE SEQUENCE [LARGE SCALE GENOMIC DNA]</scope>
    <source>
        <strain evidence="10 11">R-45370</strain>
    </source>
</reference>
<sequence length="490" mass="53089">MSFSDVSRALAQPVRFRVLARYLAQIGLVMIVLRIPPILVAWQSADWSFMQAQLFNMLVLLTICWPLAHLSVPAEIRNNEVMVITALSFVLAALLEAVPLATAGLNGIDALFEAISGVTTTGLSTMTHLQDYSTSLLFSRAWMQWYGGLGVVIFSIALLLLDRSLSVQRLIISDSSETRDILGNARSHSLKLLLLYSALTIFIIGVLWLAGLSAFSAVTYALSGISTGGFSISDTSLAAIDSRWVQGLVAMSGFLGAVSLPFYYRFGRNGIKELVSNPETLALPVIILAVIGLLFLCADANAGDTMARLDYAVIMGLSAQTTTGFACVDVSALNDASKLSLIFSMLIGGSMGSTAGGIKILRFLIVLRLLQFFIERTALPTHAVLAKRLAGDKLEADEIERVLLLILIFIATVLCSWLPFLVMGYPPLDALFEVVSACSTTGLSAGISRVELEPLLKIVLMVDMLLGRVEFLAFLVFLYPRTWFKIGNNS</sequence>
<dbReference type="GO" id="GO:0030001">
    <property type="term" value="P:metal ion transport"/>
    <property type="evidence" value="ECO:0007669"/>
    <property type="project" value="UniProtKB-ARBA"/>
</dbReference>
<feature type="transmembrane region" description="Helical" evidence="9">
    <location>
        <begin position="142"/>
        <end position="161"/>
    </location>
</feature>
<keyword evidence="5 9" id="KW-0812">Transmembrane</keyword>
<evidence type="ECO:0000256" key="3">
    <source>
        <dbReference type="ARBA" id="ARBA00022448"/>
    </source>
</evidence>
<evidence type="ECO:0000313" key="11">
    <source>
        <dbReference type="Proteomes" id="UP000078476"/>
    </source>
</evidence>
<feature type="transmembrane region" description="Helical" evidence="9">
    <location>
        <begin position="339"/>
        <end position="361"/>
    </location>
</feature>
<evidence type="ECO:0000313" key="10">
    <source>
        <dbReference type="EMBL" id="OAI16896.1"/>
    </source>
</evidence>
<dbReference type="GO" id="GO:0005886">
    <property type="term" value="C:plasma membrane"/>
    <property type="evidence" value="ECO:0007669"/>
    <property type="project" value="UniProtKB-SubCell"/>
</dbReference>
<feature type="transmembrane region" description="Helical" evidence="9">
    <location>
        <begin position="281"/>
        <end position="299"/>
    </location>
</feature>
<proteinExistence type="inferred from homology"/>
<keyword evidence="3" id="KW-0813">Transport</keyword>
<feature type="transmembrane region" description="Helical" evidence="9">
    <location>
        <begin position="81"/>
        <end position="101"/>
    </location>
</feature>
<dbReference type="InterPro" id="IPR003445">
    <property type="entry name" value="Cat_transpt"/>
</dbReference>
<feature type="transmembrane region" description="Helical" evidence="9">
    <location>
        <begin position="247"/>
        <end position="266"/>
    </location>
</feature>
<organism evidence="10 11">
    <name type="scientific">Methylomonas lenta</name>
    <dbReference type="NCBI Taxonomy" id="980561"/>
    <lineage>
        <taxon>Bacteria</taxon>
        <taxon>Pseudomonadati</taxon>
        <taxon>Pseudomonadota</taxon>
        <taxon>Gammaproteobacteria</taxon>
        <taxon>Methylococcales</taxon>
        <taxon>Methylococcaceae</taxon>
        <taxon>Methylomonas</taxon>
    </lineage>
</organism>
<dbReference type="GO" id="GO:0008324">
    <property type="term" value="F:monoatomic cation transmembrane transporter activity"/>
    <property type="evidence" value="ECO:0007669"/>
    <property type="project" value="InterPro"/>
</dbReference>
<protein>
    <recommendedName>
        <fullName evidence="12">Cation transporter</fullName>
    </recommendedName>
</protein>
<evidence type="ECO:0008006" key="12">
    <source>
        <dbReference type="Google" id="ProtNLM"/>
    </source>
</evidence>
<feature type="transmembrane region" description="Helical" evidence="9">
    <location>
        <begin position="192"/>
        <end position="211"/>
    </location>
</feature>
<evidence type="ECO:0000256" key="8">
    <source>
        <dbReference type="ARBA" id="ARBA00023136"/>
    </source>
</evidence>